<organism evidence="1">
    <name type="scientific">Rhizophora mucronata</name>
    <name type="common">Asiatic mangrove</name>
    <dbReference type="NCBI Taxonomy" id="61149"/>
    <lineage>
        <taxon>Eukaryota</taxon>
        <taxon>Viridiplantae</taxon>
        <taxon>Streptophyta</taxon>
        <taxon>Embryophyta</taxon>
        <taxon>Tracheophyta</taxon>
        <taxon>Spermatophyta</taxon>
        <taxon>Magnoliopsida</taxon>
        <taxon>eudicotyledons</taxon>
        <taxon>Gunneridae</taxon>
        <taxon>Pentapetalae</taxon>
        <taxon>rosids</taxon>
        <taxon>fabids</taxon>
        <taxon>Malpighiales</taxon>
        <taxon>Rhizophoraceae</taxon>
        <taxon>Rhizophora</taxon>
    </lineage>
</organism>
<protein>
    <submittedName>
        <fullName evidence="1">Uncharacterized protein</fullName>
    </submittedName>
</protein>
<sequence>MRRHEVGYKGTSDV</sequence>
<dbReference type="EMBL" id="GGEC01082784">
    <property type="protein sequence ID" value="MBX63268.1"/>
    <property type="molecule type" value="Transcribed_RNA"/>
</dbReference>
<accession>A0A2P2Q8E9</accession>
<proteinExistence type="predicted"/>
<name>A0A2P2Q8E9_RHIMU</name>
<evidence type="ECO:0000313" key="1">
    <source>
        <dbReference type="EMBL" id="MBX63268.1"/>
    </source>
</evidence>
<reference evidence="1" key="1">
    <citation type="submission" date="2018-02" db="EMBL/GenBank/DDBJ databases">
        <title>Rhizophora mucronata_Transcriptome.</title>
        <authorList>
            <person name="Meera S.P."/>
            <person name="Sreeshan A."/>
            <person name="Augustine A."/>
        </authorList>
    </citation>
    <scope>NUCLEOTIDE SEQUENCE</scope>
    <source>
        <tissue evidence="1">Leaf</tissue>
    </source>
</reference>